<evidence type="ECO:0000313" key="1">
    <source>
        <dbReference type="EMBL" id="KAI3740745.1"/>
    </source>
</evidence>
<protein>
    <submittedName>
        <fullName evidence="1">Uncharacterized protein</fullName>
    </submittedName>
</protein>
<organism evidence="1 2">
    <name type="scientific">Cichorium intybus</name>
    <name type="common">Chicory</name>
    <dbReference type="NCBI Taxonomy" id="13427"/>
    <lineage>
        <taxon>Eukaryota</taxon>
        <taxon>Viridiplantae</taxon>
        <taxon>Streptophyta</taxon>
        <taxon>Embryophyta</taxon>
        <taxon>Tracheophyta</taxon>
        <taxon>Spermatophyta</taxon>
        <taxon>Magnoliopsida</taxon>
        <taxon>eudicotyledons</taxon>
        <taxon>Gunneridae</taxon>
        <taxon>Pentapetalae</taxon>
        <taxon>asterids</taxon>
        <taxon>campanulids</taxon>
        <taxon>Asterales</taxon>
        <taxon>Asteraceae</taxon>
        <taxon>Cichorioideae</taxon>
        <taxon>Cichorieae</taxon>
        <taxon>Cichoriinae</taxon>
        <taxon>Cichorium</taxon>
    </lineage>
</organism>
<comment type="caution">
    <text evidence="1">The sequence shown here is derived from an EMBL/GenBank/DDBJ whole genome shotgun (WGS) entry which is preliminary data.</text>
</comment>
<sequence>MSSTTEKSEEVEIGEPRGRRSAWSTSILNKRKVSKLQNRTKKESEYLILMQGRVCRDEFAWMSSSMVASLRLNFKRKEEKSMGCSVKTTNIIRMKIEATSRKQKNIAWVAWFIFTWVSSKCNRKSYFMGLLLACDCIDLIKLMSCTSDIHTRSCQVIFEGNGLLIDETVQRRRWVVLIHKIKENVWACGRLSKASKAKVYREA</sequence>
<reference evidence="2" key="1">
    <citation type="journal article" date="2022" name="Mol. Ecol. Resour.">
        <title>The genomes of chicory, endive, great burdock and yacon provide insights into Asteraceae palaeo-polyploidization history and plant inulin production.</title>
        <authorList>
            <person name="Fan W."/>
            <person name="Wang S."/>
            <person name="Wang H."/>
            <person name="Wang A."/>
            <person name="Jiang F."/>
            <person name="Liu H."/>
            <person name="Zhao H."/>
            <person name="Xu D."/>
            <person name="Zhang Y."/>
        </authorList>
    </citation>
    <scope>NUCLEOTIDE SEQUENCE [LARGE SCALE GENOMIC DNA]</scope>
    <source>
        <strain evidence="2">cv. Punajuju</strain>
    </source>
</reference>
<proteinExistence type="predicted"/>
<dbReference type="EMBL" id="CM042013">
    <property type="protein sequence ID" value="KAI3740745.1"/>
    <property type="molecule type" value="Genomic_DNA"/>
</dbReference>
<evidence type="ECO:0000313" key="2">
    <source>
        <dbReference type="Proteomes" id="UP001055811"/>
    </source>
</evidence>
<accession>A0ACB9D2J3</accession>
<reference evidence="1 2" key="2">
    <citation type="journal article" date="2022" name="Mol. Ecol. Resour.">
        <title>The genomes of chicory, endive, great burdock and yacon provide insights into Asteraceae paleo-polyploidization history and plant inulin production.</title>
        <authorList>
            <person name="Fan W."/>
            <person name="Wang S."/>
            <person name="Wang H."/>
            <person name="Wang A."/>
            <person name="Jiang F."/>
            <person name="Liu H."/>
            <person name="Zhao H."/>
            <person name="Xu D."/>
            <person name="Zhang Y."/>
        </authorList>
    </citation>
    <scope>NUCLEOTIDE SEQUENCE [LARGE SCALE GENOMIC DNA]</scope>
    <source>
        <strain evidence="2">cv. Punajuju</strain>
        <tissue evidence="1">Leaves</tissue>
    </source>
</reference>
<name>A0ACB9D2J3_CICIN</name>
<gene>
    <name evidence="1" type="ORF">L2E82_31218</name>
</gene>
<keyword evidence="2" id="KW-1185">Reference proteome</keyword>
<dbReference type="Proteomes" id="UP001055811">
    <property type="component" value="Linkage Group LG05"/>
</dbReference>